<dbReference type="Proteomes" id="UP000027284">
    <property type="component" value="Unassembled WGS sequence"/>
</dbReference>
<evidence type="ECO:0000256" key="1">
    <source>
        <dbReference type="ARBA" id="ARBA00022676"/>
    </source>
</evidence>
<dbReference type="OrthoDB" id="9769991at2"/>
<dbReference type="AlphaFoldDB" id="A0A062XNK7"/>
<dbReference type="PANTHER" id="PTHR37469">
    <property type="entry name" value="CELLOBIONIC ACID PHOSPHORYLASE-RELATED"/>
    <property type="match status" value="1"/>
</dbReference>
<gene>
    <name evidence="5" type="ORF">EG19_00985</name>
</gene>
<dbReference type="Gene3D" id="1.50.10.10">
    <property type="match status" value="1"/>
</dbReference>
<reference evidence="5 6" key="1">
    <citation type="submission" date="2014-04" db="EMBL/GenBank/DDBJ databases">
        <title>The Genome Sequence of Thermoanaerobaculum aquaticum MP-01, The First Cultivated Group 23 Acidobacterium.</title>
        <authorList>
            <person name="Stamps B.W."/>
            <person name="Losey N.A."/>
            <person name="Lawson P.A."/>
            <person name="Stevenson B.S."/>
        </authorList>
    </citation>
    <scope>NUCLEOTIDE SEQUENCE [LARGE SCALE GENOMIC DNA]</scope>
    <source>
        <strain evidence="5 6">MP-01</strain>
    </source>
</reference>
<evidence type="ECO:0000313" key="6">
    <source>
        <dbReference type="Proteomes" id="UP000027284"/>
    </source>
</evidence>
<dbReference type="GO" id="GO:0005975">
    <property type="term" value="P:carbohydrate metabolic process"/>
    <property type="evidence" value="ECO:0007669"/>
    <property type="project" value="InterPro"/>
</dbReference>
<dbReference type="PANTHER" id="PTHR37469:SF2">
    <property type="entry name" value="CELLOBIONIC ACID PHOSPHORYLASE"/>
    <property type="match status" value="1"/>
</dbReference>
<dbReference type="SUPFAM" id="SSF48208">
    <property type="entry name" value="Six-hairpin glycosidases"/>
    <property type="match status" value="1"/>
</dbReference>
<dbReference type="InterPro" id="IPR012341">
    <property type="entry name" value="6hp_glycosidase-like_sf"/>
</dbReference>
<proteinExistence type="predicted"/>
<dbReference type="GO" id="GO:0016757">
    <property type="term" value="F:glycosyltransferase activity"/>
    <property type="evidence" value="ECO:0007669"/>
    <property type="project" value="UniProtKB-KW"/>
</dbReference>
<dbReference type="EMBL" id="JMFG01000011">
    <property type="protein sequence ID" value="KDA54172.1"/>
    <property type="molecule type" value="Genomic_DNA"/>
</dbReference>
<dbReference type="SMART" id="SM01068">
    <property type="entry name" value="CBM_X"/>
    <property type="match status" value="1"/>
</dbReference>
<accession>A0A062XNK7</accession>
<dbReference type="Gene3D" id="2.70.98.40">
    <property type="entry name" value="Glycoside hydrolase, family 65, N-terminal domain"/>
    <property type="match status" value="1"/>
</dbReference>
<feature type="domain" description="Glycosyl hydrolase 94 catalytic" evidence="4">
    <location>
        <begin position="320"/>
        <end position="721"/>
    </location>
</feature>
<dbReference type="RefSeq" id="WP_053334922.1">
    <property type="nucleotide sequence ID" value="NZ_JMFG01000011.1"/>
</dbReference>
<name>A0A062XNK7_9BACT</name>
<evidence type="ECO:0000259" key="4">
    <source>
        <dbReference type="Pfam" id="PF17167"/>
    </source>
</evidence>
<dbReference type="InterPro" id="IPR010383">
    <property type="entry name" value="Glyco_hydrolase_94_b-supersand"/>
</dbReference>
<keyword evidence="2" id="KW-0808">Transferase</keyword>
<dbReference type="InterPro" id="IPR037018">
    <property type="entry name" value="GH65_N"/>
</dbReference>
<dbReference type="Pfam" id="PF06165">
    <property type="entry name" value="GH94_b-supersand"/>
    <property type="match status" value="1"/>
</dbReference>
<keyword evidence="6" id="KW-1185">Reference proteome</keyword>
<dbReference type="InterPro" id="IPR052047">
    <property type="entry name" value="GH94_Enzymes"/>
</dbReference>
<evidence type="ECO:0000256" key="2">
    <source>
        <dbReference type="ARBA" id="ARBA00022679"/>
    </source>
</evidence>
<sequence length="801" mass="90481">MNDPRQFFLNDFKDNPFGEFSADGREFYVTHVHLPRPWVNVLANPHFGLVVSHTGSGFTFVENSQLSVLTRWQQDLADDTSGKFLYLFIPATGELCSLSPAPTWAPLDSYRCIHRLGSTTFLGKKGNVAWSWTLLAHPRETAELWLVELENLGPSPQELELTAFLEWNCGVAPSPRREFSKLFLETQFLPDSGLVLAKNHMWDVGSRRFGHWNTSYPFVAAFGADRPPAHAQGDKALFFGPGGSLRHPLALQDAQWEPAFGRHWDPVAALRYPVALAPYEKATLVFVLAAGKSRKEAVETWQRLANPEEVQKALEETHRFWDELLGRHSINTPDDSLNAVLNWWSRYQAIAGRLWARCGYYQQSGAFGFRDQLQDAQVFLPLEPQRTREQILLHAAHQFADGSAYHWWHPLTEEGLPSRYSDDYLWLAFVTANYLKETGDFSILEQEVPFLDAEAKTLTDHIERAFALAFSRFSPRGLPLIGCGDWNDGLSACGLQGRGESVWLAHFLVLLTQEWSRIFRELGEHEKASSFQEKRNQLIAAINQHAWDGEWFWRASLDDGSLIGSHHNSEGRIFLNAQSWAILAESTSRERQEKCWRAVKEHLFSPIGALLLTPAYTQPNPAIGYITRYAPGVRENGGVYTHASTWALAAACKMRDHEAVAYLLRTLNPALKDPRRSWAEPYVLPGNVDGPPSPLLGRAGWSWYTGSAAWFHRVVSEWVLGVRPTWDGLQVDPCLPSSWSKVQVLRQFRGAPLSITMHRQPGVARTQVLLEGKPLEDNLVPPEVEGPLSLEVLLPEEEIQT</sequence>
<dbReference type="InterPro" id="IPR033432">
    <property type="entry name" value="GH94_catalytic"/>
</dbReference>
<evidence type="ECO:0000259" key="3">
    <source>
        <dbReference type="Pfam" id="PF06165"/>
    </source>
</evidence>
<organism evidence="5 6">
    <name type="scientific">Thermoanaerobaculum aquaticum</name>
    <dbReference type="NCBI Taxonomy" id="1312852"/>
    <lineage>
        <taxon>Bacteria</taxon>
        <taxon>Pseudomonadati</taxon>
        <taxon>Acidobacteriota</taxon>
        <taxon>Thermoanaerobaculia</taxon>
        <taxon>Thermoanaerobaculales</taxon>
        <taxon>Thermoanaerobaculaceae</taxon>
        <taxon>Thermoanaerobaculum</taxon>
    </lineage>
</organism>
<comment type="caution">
    <text evidence="5">The sequence shown here is derived from an EMBL/GenBank/DDBJ whole genome shotgun (WGS) entry which is preliminary data.</text>
</comment>
<feature type="domain" description="Glycosyl hydrolase 94 supersandwich" evidence="3">
    <location>
        <begin position="27"/>
        <end position="306"/>
    </location>
</feature>
<protein>
    <submittedName>
        <fullName evidence="5">Uncharacterized protein</fullName>
    </submittedName>
</protein>
<dbReference type="InterPro" id="IPR011013">
    <property type="entry name" value="Gal_mutarotase_sf_dom"/>
</dbReference>
<dbReference type="STRING" id="1312852.EG19_00985"/>
<dbReference type="Gene3D" id="2.60.420.10">
    <property type="entry name" value="Maltose phosphorylase, domain 3"/>
    <property type="match status" value="1"/>
</dbReference>
<evidence type="ECO:0000313" key="5">
    <source>
        <dbReference type="EMBL" id="KDA54172.1"/>
    </source>
</evidence>
<dbReference type="InterPro" id="IPR008928">
    <property type="entry name" value="6-hairpin_glycosidase_sf"/>
</dbReference>
<dbReference type="GO" id="GO:0030246">
    <property type="term" value="F:carbohydrate binding"/>
    <property type="evidence" value="ECO:0007669"/>
    <property type="project" value="InterPro"/>
</dbReference>
<dbReference type="SUPFAM" id="SSF74650">
    <property type="entry name" value="Galactose mutarotase-like"/>
    <property type="match status" value="1"/>
</dbReference>
<dbReference type="Pfam" id="PF17167">
    <property type="entry name" value="Glyco_hydro_94"/>
    <property type="match status" value="1"/>
</dbReference>
<keyword evidence="1" id="KW-0328">Glycosyltransferase</keyword>